<protein>
    <recommendedName>
        <fullName evidence="2">Ig-like domain-containing protein</fullName>
    </recommendedName>
</protein>
<feature type="chain" id="PRO_5031476258" description="Ig-like domain-containing protein" evidence="1">
    <location>
        <begin position="24"/>
        <end position="90"/>
    </location>
</feature>
<evidence type="ECO:0000259" key="2">
    <source>
        <dbReference type="PROSITE" id="PS50835"/>
    </source>
</evidence>
<dbReference type="InParanoid" id="A0A7R8YWM1"/>
<evidence type="ECO:0000256" key="1">
    <source>
        <dbReference type="SAM" id="SignalP"/>
    </source>
</evidence>
<dbReference type="AlphaFoldDB" id="A0A7R8YWM1"/>
<dbReference type="InterPro" id="IPR007110">
    <property type="entry name" value="Ig-like_dom"/>
</dbReference>
<reference evidence="3 4" key="1">
    <citation type="submission" date="2020-11" db="EMBL/GenBank/DDBJ databases">
        <authorList>
            <person name="Wallbank WR R."/>
            <person name="Pardo Diaz C."/>
            <person name="Kozak K."/>
            <person name="Martin S."/>
            <person name="Jiggins C."/>
            <person name="Moest M."/>
            <person name="Warren A I."/>
            <person name="Generalovic N T."/>
            <person name="Byers J.R.P. K."/>
            <person name="Montejo-Kovacevich G."/>
            <person name="Yen C E."/>
        </authorList>
    </citation>
    <scope>NUCLEOTIDE SEQUENCE [LARGE SCALE GENOMIC DNA]</scope>
</reference>
<sequence>MDNFLSIRWILLGLLIIFKDTQSHSRYTENYIEEDKFLPNFVTLGQKYSIAVGSTVVLPCKINETEHSAHYVLAWKRDIAVLTAGTVKLP</sequence>
<feature type="domain" description="Ig-like" evidence="2">
    <location>
        <begin position="39"/>
        <end position="90"/>
    </location>
</feature>
<dbReference type="PROSITE" id="PS50835">
    <property type="entry name" value="IG_LIKE"/>
    <property type="match status" value="1"/>
</dbReference>
<feature type="signal peptide" evidence="1">
    <location>
        <begin position="1"/>
        <end position="23"/>
    </location>
</feature>
<dbReference type="EMBL" id="LR899012">
    <property type="protein sequence ID" value="CAD7088083.1"/>
    <property type="molecule type" value="Genomic_DNA"/>
</dbReference>
<name>A0A7R8YWM1_HERIL</name>
<proteinExistence type="predicted"/>
<evidence type="ECO:0000313" key="4">
    <source>
        <dbReference type="Proteomes" id="UP000594454"/>
    </source>
</evidence>
<evidence type="ECO:0000313" key="3">
    <source>
        <dbReference type="EMBL" id="CAD7088083.1"/>
    </source>
</evidence>
<gene>
    <name evidence="3" type="ORF">HERILL_LOCUS10741</name>
</gene>
<dbReference type="Proteomes" id="UP000594454">
    <property type="component" value="Chromosome 4"/>
</dbReference>
<keyword evidence="1" id="KW-0732">Signal</keyword>
<organism evidence="3 4">
    <name type="scientific">Hermetia illucens</name>
    <name type="common">Black soldier fly</name>
    <dbReference type="NCBI Taxonomy" id="343691"/>
    <lineage>
        <taxon>Eukaryota</taxon>
        <taxon>Metazoa</taxon>
        <taxon>Ecdysozoa</taxon>
        <taxon>Arthropoda</taxon>
        <taxon>Hexapoda</taxon>
        <taxon>Insecta</taxon>
        <taxon>Pterygota</taxon>
        <taxon>Neoptera</taxon>
        <taxon>Endopterygota</taxon>
        <taxon>Diptera</taxon>
        <taxon>Brachycera</taxon>
        <taxon>Stratiomyomorpha</taxon>
        <taxon>Stratiomyidae</taxon>
        <taxon>Hermetiinae</taxon>
        <taxon>Hermetia</taxon>
    </lineage>
</organism>
<keyword evidence="4" id="KW-1185">Reference proteome</keyword>
<accession>A0A7R8YWM1</accession>